<evidence type="ECO:0000256" key="12">
    <source>
        <dbReference type="PROSITE-ProRule" id="PRU00475"/>
    </source>
</evidence>
<dbReference type="Gene3D" id="3.30.40.10">
    <property type="entry name" value="Zinc/RING finger domain, C3HC4 (zinc finger)"/>
    <property type="match status" value="1"/>
</dbReference>
<dbReference type="SUPFAM" id="SSF57903">
    <property type="entry name" value="FYVE/PHD zinc finger"/>
    <property type="match status" value="1"/>
</dbReference>
<evidence type="ECO:0000256" key="8">
    <source>
        <dbReference type="ARBA" id="ARBA00023163"/>
    </source>
</evidence>
<feature type="coiled-coil region" evidence="13">
    <location>
        <begin position="395"/>
        <end position="426"/>
    </location>
</feature>
<evidence type="ECO:0000259" key="16">
    <source>
        <dbReference type="PROSITE" id="PS50016"/>
    </source>
</evidence>
<evidence type="ECO:0000256" key="5">
    <source>
        <dbReference type="ARBA" id="ARBA00023015"/>
    </source>
</evidence>
<dbReference type="InterPro" id="IPR013083">
    <property type="entry name" value="Znf_RING/FYVE/PHD"/>
</dbReference>
<evidence type="ECO:0000256" key="11">
    <source>
        <dbReference type="PROSITE-ProRule" id="PRU00146"/>
    </source>
</evidence>
<evidence type="ECO:0000256" key="6">
    <source>
        <dbReference type="ARBA" id="ARBA00023054"/>
    </source>
</evidence>
<accession>A0A0N5AJC7</accession>
<evidence type="ECO:0000256" key="1">
    <source>
        <dbReference type="ARBA" id="ARBA00004123"/>
    </source>
</evidence>
<dbReference type="PRINTS" id="PR00503">
    <property type="entry name" value="BROMODOMAIN"/>
</dbReference>
<dbReference type="SMART" id="SM00297">
    <property type="entry name" value="BROMO"/>
    <property type="match status" value="1"/>
</dbReference>
<feature type="compositionally biased region" description="Polar residues" evidence="14">
    <location>
        <begin position="1243"/>
        <end position="1259"/>
    </location>
</feature>
<feature type="compositionally biased region" description="Polar residues" evidence="14">
    <location>
        <begin position="325"/>
        <end position="343"/>
    </location>
</feature>
<dbReference type="PROSITE" id="PS01359">
    <property type="entry name" value="ZF_PHD_1"/>
    <property type="match status" value="1"/>
</dbReference>
<dbReference type="InterPro" id="IPR001487">
    <property type="entry name" value="Bromodomain"/>
</dbReference>
<dbReference type="InterPro" id="IPR036427">
    <property type="entry name" value="Bromodomain-like_sf"/>
</dbReference>
<keyword evidence="19" id="KW-1185">Reference proteome</keyword>
<name>A0A0N5AJC7_9BILA</name>
<dbReference type="InterPro" id="IPR019787">
    <property type="entry name" value="Znf_PHD-finger"/>
</dbReference>
<evidence type="ECO:0000259" key="17">
    <source>
        <dbReference type="PROSITE" id="PS50827"/>
    </source>
</evidence>
<dbReference type="SMART" id="SM00571">
    <property type="entry name" value="DDT"/>
    <property type="match status" value="1"/>
</dbReference>
<feature type="region of interest" description="Disordered" evidence="14">
    <location>
        <begin position="1233"/>
        <end position="1259"/>
    </location>
</feature>
<dbReference type="Pfam" id="PF15612">
    <property type="entry name" value="WHIM1"/>
    <property type="match status" value="1"/>
</dbReference>
<dbReference type="InterPro" id="IPR019786">
    <property type="entry name" value="Zinc_finger_PHD-type_CS"/>
</dbReference>
<keyword evidence="3 11" id="KW-0863">Zinc-finger</keyword>
<dbReference type="SUPFAM" id="SSF47370">
    <property type="entry name" value="Bromodomain"/>
    <property type="match status" value="1"/>
</dbReference>
<protein>
    <submittedName>
        <fullName evidence="20">Bromodomain adjacent to zinc finger domain protein 1A</fullName>
    </submittedName>
</protein>
<keyword evidence="6 13" id="KW-0175">Coiled coil</keyword>
<dbReference type="Gene3D" id="1.20.920.10">
    <property type="entry name" value="Bromodomain-like"/>
    <property type="match status" value="1"/>
</dbReference>
<evidence type="ECO:0000313" key="19">
    <source>
        <dbReference type="Proteomes" id="UP000046393"/>
    </source>
</evidence>
<comment type="subcellular location">
    <subcellularLocation>
        <location evidence="1 12">Nucleus</location>
    </subcellularLocation>
</comment>
<dbReference type="SMART" id="SM00249">
    <property type="entry name" value="PHD"/>
    <property type="match status" value="1"/>
</dbReference>
<dbReference type="WBParaSite" id="SMUV_0000456301-mRNA-1">
    <property type="protein sequence ID" value="SMUV_0000456301-mRNA-1"/>
    <property type="gene ID" value="SMUV_0000456301"/>
</dbReference>
<dbReference type="PROSITE" id="PS50827">
    <property type="entry name" value="DDT"/>
    <property type="match status" value="1"/>
</dbReference>
<sequence>MLLYNKKEFVPDPWPTGLKPDDKVFYLKTTKEIFTNYDDFFQRQIMLTSLGWTCSSSRKTDLTYFEALKLEQAALVGILTKLMLQEALETIPDFFASPVLYLVHVLSNRGRLEDLVNDIYTFIKDRYFVGEKCTYSGNRKKHVVRIMSVSYKGADFTVSSTGDIENETFNECKRRTEPLRIGSADDYKYTVQIIEDDGTEDDSGVREGISHYVLSRSKNISSRSKLKLFLKNSCDLLFRRQDVKDSLVKDYGLDTLTWNEVFGGPIAQFPQTPVLNRGRSKSDVDAHPSSMKSIENNKSLTNSDKKVRGRQKNPLSGDKRLSLDISDSSMVSNSAKKGRTSNGKGAKSKQQEKARKEIEKQQLELQVIFQQARSSGLSDLSKWEQHGRILSEDDINDLKAVIRLAKEQKKERAREEKQRQRELLAEWKKPRDDLLCDDLKPLPSFKPLRLPEWMTPDEFGDYLSVYQFFKSFGELLPIQEVRGTADVSFADVVTAVRSQDPSSACFVELMHILLMAKAERADEEDGDEADLHNKEELPLDANNDLDNKVHGERIKSVTKFHEKIRLTHGMSARHLPVDWMTLTEVLRLSLLSSGYYTGVTTHRFRLFSRGAIHCFEDEGYVFALSHPETMQKLAQASVFDLSPEERLGILNTLVQQLLSYHKFRSLADERIAAVAEMRRDLRALRVWDAAQERKAKEARLVLEFEAEQVEEHGEAVRSELSRRPAASKETQTLLNYLKVSKDRVVCRREEEVIKILLDGVNYDELNSPEEVDSVRSLQKEHYLAKECELLSKLYDFQCKVGYCQLGRDRAFRTYWMIDSLALLLVEDSIALDENAPVCENPTPLDKVDDVVCSATSSEEEIRCALMSCTATNDCPVHQRKLSRIRWSFVDSLESLESLITACNQRGYREMELAENLKFLKNRLSELVSKCARRVYCGGTAKLLMVKMDDPSAVVSTFDWRREFVEMLLDFEEKMEQGGIGHLRLSDSAASREEWRELISKKFSTVDTIHGDLMVFDEVVLTHDELLHLHPMQQLAVAFLQIVQGLQYKFLRTPFSTPESKEKDAVNIPTTTFAQWQKALLECKSISSLALFYATLESAILWNKSLLQVRAKCRTCRKRGVVEKLILCARCDRCYHIDCLRPRLSKVRENWKCADCVAIEKAKVAEERRKGKSRQDEFNDYSDDGESGTSSLFDNDVTSTEGLSTDFPEVQRTQKGRVIKKVFYAEEQYVNGLRSGHKRPCKNRTLNGDSETDSDASVTLRSKKSRENLLIFMPKLCFLAESRLSMGLRESDHQNRDALRSMEQLIRDAMKQESAWPFIDPVDAKEIIKRPMDLRTMMNKIKQQLYNKPEEVVADAHLMFQNCRIYNEEGSAICGVG</sequence>
<dbReference type="Pfam" id="PF00439">
    <property type="entry name" value="Bromodomain"/>
    <property type="match status" value="1"/>
</dbReference>
<evidence type="ECO:0000256" key="13">
    <source>
        <dbReference type="SAM" id="Coils"/>
    </source>
</evidence>
<dbReference type="Pfam" id="PF00628">
    <property type="entry name" value="PHD"/>
    <property type="match status" value="1"/>
</dbReference>
<dbReference type="Pfam" id="PF02791">
    <property type="entry name" value="DDT"/>
    <property type="match status" value="1"/>
</dbReference>
<feature type="compositionally biased region" description="Polar residues" evidence="14">
    <location>
        <begin position="290"/>
        <end position="302"/>
    </location>
</feature>
<feature type="region of interest" description="Disordered" evidence="14">
    <location>
        <begin position="269"/>
        <end position="357"/>
    </location>
</feature>
<reference evidence="20" key="1">
    <citation type="submission" date="2017-02" db="UniProtKB">
        <authorList>
            <consortium name="WormBaseParasite"/>
        </authorList>
    </citation>
    <scope>IDENTIFICATION</scope>
</reference>
<keyword evidence="2" id="KW-0479">Metal-binding</keyword>
<keyword evidence="7 10" id="KW-0103">Bromodomain</keyword>
<evidence type="ECO:0000256" key="10">
    <source>
        <dbReference type="PROSITE-ProRule" id="PRU00035"/>
    </source>
</evidence>
<dbReference type="GO" id="GO:0031445">
    <property type="term" value="P:regulation of heterochromatin formation"/>
    <property type="evidence" value="ECO:0007669"/>
    <property type="project" value="TreeGrafter"/>
</dbReference>
<dbReference type="PROSITE" id="PS50016">
    <property type="entry name" value="ZF_PHD_2"/>
    <property type="match status" value="1"/>
</dbReference>
<evidence type="ECO:0000256" key="14">
    <source>
        <dbReference type="SAM" id="MobiDB-lite"/>
    </source>
</evidence>
<dbReference type="GO" id="GO:0008623">
    <property type="term" value="C:CHRAC"/>
    <property type="evidence" value="ECO:0007669"/>
    <property type="project" value="TreeGrafter"/>
</dbReference>
<dbReference type="GO" id="GO:0045740">
    <property type="term" value="P:positive regulation of DNA replication"/>
    <property type="evidence" value="ECO:0007669"/>
    <property type="project" value="TreeGrafter"/>
</dbReference>
<feature type="domain" description="PHD-type" evidence="16">
    <location>
        <begin position="1109"/>
        <end position="1158"/>
    </location>
</feature>
<dbReference type="InterPro" id="IPR018501">
    <property type="entry name" value="DDT_dom"/>
</dbReference>
<evidence type="ECO:0000259" key="18">
    <source>
        <dbReference type="PROSITE" id="PS51136"/>
    </source>
</evidence>
<evidence type="ECO:0000259" key="15">
    <source>
        <dbReference type="PROSITE" id="PS50014"/>
    </source>
</evidence>
<keyword evidence="9 12" id="KW-0539">Nucleus</keyword>
<keyword evidence="8" id="KW-0804">Transcription</keyword>
<organism evidence="19 20">
    <name type="scientific">Syphacia muris</name>
    <dbReference type="NCBI Taxonomy" id="451379"/>
    <lineage>
        <taxon>Eukaryota</taxon>
        <taxon>Metazoa</taxon>
        <taxon>Ecdysozoa</taxon>
        <taxon>Nematoda</taxon>
        <taxon>Chromadorea</taxon>
        <taxon>Rhabditida</taxon>
        <taxon>Spirurina</taxon>
        <taxon>Oxyuridomorpha</taxon>
        <taxon>Oxyuroidea</taxon>
        <taxon>Oxyuridae</taxon>
        <taxon>Syphacia</taxon>
    </lineage>
</organism>
<evidence type="ECO:0000256" key="7">
    <source>
        <dbReference type="ARBA" id="ARBA00023117"/>
    </source>
</evidence>
<dbReference type="InterPro" id="IPR028942">
    <property type="entry name" value="WHIM1_dom"/>
</dbReference>
<evidence type="ECO:0000256" key="9">
    <source>
        <dbReference type="ARBA" id="ARBA00023242"/>
    </source>
</evidence>
<dbReference type="GO" id="GO:0000228">
    <property type="term" value="C:nuclear chromosome"/>
    <property type="evidence" value="ECO:0007669"/>
    <property type="project" value="TreeGrafter"/>
</dbReference>
<dbReference type="GO" id="GO:0006338">
    <property type="term" value="P:chromatin remodeling"/>
    <property type="evidence" value="ECO:0007669"/>
    <property type="project" value="InterPro"/>
</dbReference>
<dbReference type="STRING" id="451379.A0A0N5AJC7"/>
<evidence type="ECO:0000313" key="20">
    <source>
        <dbReference type="WBParaSite" id="SMUV_0000456301-mRNA-1"/>
    </source>
</evidence>
<dbReference type="GO" id="GO:0006355">
    <property type="term" value="P:regulation of DNA-templated transcription"/>
    <property type="evidence" value="ECO:0007669"/>
    <property type="project" value="TreeGrafter"/>
</dbReference>
<keyword evidence="5" id="KW-0805">Transcription regulation</keyword>
<feature type="domain" description="Bromo" evidence="15">
    <location>
        <begin position="1322"/>
        <end position="1373"/>
    </location>
</feature>
<dbReference type="InterPro" id="IPR011011">
    <property type="entry name" value="Znf_FYVE_PHD"/>
</dbReference>
<keyword evidence="4" id="KW-0862">Zinc</keyword>
<feature type="domain" description="DDT" evidence="17">
    <location>
        <begin position="456"/>
        <end position="523"/>
    </location>
</feature>
<evidence type="ECO:0000256" key="2">
    <source>
        <dbReference type="ARBA" id="ARBA00022723"/>
    </source>
</evidence>
<dbReference type="GO" id="GO:0003677">
    <property type="term" value="F:DNA binding"/>
    <property type="evidence" value="ECO:0007669"/>
    <property type="project" value="TreeGrafter"/>
</dbReference>
<dbReference type="Pfam" id="PF15613">
    <property type="entry name" value="WSD"/>
    <property type="match status" value="1"/>
</dbReference>
<dbReference type="GO" id="GO:0008270">
    <property type="term" value="F:zinc ion binding"/>
    <property type="evidence" value="ECO:0007669"/>
    <property type="project" value="UniProtKB-KW"/>
</dbReference>
<evidence type="ECO:0000256" key="4">
    <source>
        <dbReference type="ARBA" id="ARBA00022833"/>
    </source>
</evidence>
<dbReference type="InterPro" id="IPR001965">
    <property type="entry name" value="Znf_PHD"/>
</dbReference>
<dbReference type="PANTHER" id="PTHR46510">
    <property type="entry name" value="BROMODOMAIN ADJACENT TO ZINC FINGER DOMAIN PROTEIN 1A"/>
    <property type="match status" value="1"/>
</dbReference>
<proteinExistence type="predicted"/>
<dbReference type="Pfam" id="PF10537">
    <property type="entry name" value="WAC_Acf1_DNA_bd"/>
    <property type="match status" value="1"/>
</dbReference>
<dbReference type="InterPro" id="IPR047171">
    <property type="entry name" value="BAZ1A"/>
</dbReference>
<evidence type="ECO:0000256" key="3">
    <source>
        <dbReference type="ARBA" id="ARBA00022771"/>
    </source>
</evidence>
<dbReference type="PANTHER" id="PTHR46510:SF1">
    <property type="entry name" value="BROMODOMAIN ADJACENT TO ZINC FINGER DOMAIN PROTEIN 1A"/>
    <property type="match status" value="1"/>
</dbReference>
<dbReference type="InterPro" id="IPR013136">
    <property type="entry name" value="WSTF_Acf1_Cbp146"/>
</dbReference>
<dbReference type="InterPro" id="IPR028941">
    <property type="entry name" value="WHIM2_dom"/>
</dbReference>
<dbReference type="Proteomes" id="UP000046393">
    <property type="component" value="Unplaced"/>
</dbReference>
<dbReference type="PROSITE" id="PS50014">
    <property type="entry name" value="BROMODOMAIN_2"/>
    <property type="match status" value="1"/>
</dbReference>
<feature type="region of interest" description="Disordered" evidence="14">
    <location>
        <begin position="1170"/>
        <end position="1191"/>
    </location>
</feature>
<feature type="domain" description="WAC" evidence="18">
    <location>
        <begin position="22"/>
        <end position="140"/>
    </location>
</feature>
<dbReference type="PROSITE" id="PS51136">
    <property type="entry name" value="WAC"/>
    <property type="match status" value="1"/>
</dbReference>